<accession>A0ABP7FCU3</accession>
<dbReference type="InterPro" id="IPR004441">
    <property type="entry name" value="rRNA_MeTrfase_TrmH"/>
</dbReference>
<dbReference type="RefSeq" id="WP_345648450.1">
    <property type="nucleotide sequence ID" value="NZ_BAABEP010000025.1"/>
</dbReference>
<keyword evidence="3" id="KW-0808">Transferase</keyword>
<dbReference type="SUPFAM" id="SSF55315">
    <property type="entry name" value="L30e-like"/>
    <property type="match status" value="1"/>
</dbReference>
<dbReference type="Gene3D" id="3.40.1280.10">
    <property type="match status" value="1"/>
</dbReference>
<proteinExistence type="inferred from homology"/>
<sequence>MNGSRPTGPRGPVRTPDRTPAPARSPKDTFITVYGRMPVLEVLQDRELRVDKLVVADNARGDNLDRILRLAARREVPVRSATAHRVKVLAGNGKHDQGIIADVVAPRMAPLAEFLDRPAGERAAQGRGVLVLDGVNNPSNVGMILRTATAAGVAGVVLPRVGSPGVDPLVIKASAGVAFHAPILRCRTAAEALEALSGAGYRVYGLSGAARGSLYTERLPDDVAFVLGNETEGISPEADRWVDRSLRIPMAGGVESLNVSSAAAVLCFDLVRRAEERGAAGGGRRR</sequence>
<feature type="compositionally biased region" description="Low complexity" evidence="4">
    <location>
        <begin position="1"/>
        <end position="20"/>
    </location>
</feature>
<dbReference type="InterPro" id="IPR013123">
    <property type="entry name" value="SpoU_subst-bd"/>
</dbReference>
<dbReference type="Pfam" id="PF08032">
    <property type="entry name" value="SpoU_sub_bind"/>
    <property type="match status" value="1"/>
</dbReference>
<evidence type="ECO:0000313" key="7">
    <source>
        <dbReference type="Proteomes" id="UP001499884"/>
    </source>
</evidence>
<gene>
    <name evidence="6" type="ORF">GCM10023082_37230</name>
</gene>
<keyword evidence="7" id="KW-1185">Reference proteome</keyword>
<dbReference type="InterPro" id="IPR001537">
    <property type="entry name" value="SpoU_MeTrfase"/>
</dbReference>
<reference evidence="7" key="1">
    <citation type="journal article" date="2019" name="Int. J. Syst. Evol. Microbiol.">
        <title>The Global Catalogue of Microorganisms (GCM) 10K type strain sequencing project: providing services to taxonomists for standard genome sequencing and annotation.</title>
        <authorList>
            <consortium name="The Broad Institute Genomics Platform"/>
            <consortium name="The Broad Institute Genome Sequencing Center for Infectious Disease"/>
            <person name="Wu L."/>
            <person name="Ma J."/>
        </authorList>
    </citation>
    <scope>NUCLEOTIDE SEQUENCE [LARGE SCALE GENOMIC DNA]</scope>
    <source>
        <strain evidence="7">JCM 30846</strain>
    </source>
</reference>
<comment type="caution">
    <text evidence="6">The sequence shown here is derived from an EMBL/GenBank/DDBJ whole genome shotgun (WGS) entry which is preliminary data.</text>
</comment>
<keyword evidence="2 6" id="KW-0489">Methyltransferase</keyword>
<dbReference type="PANTHER" id="PTHR46429">
    <property type="entry name" value="23S RRNA (GUANOSINE-2'-O-)-METHYLTRANSFERASE RLMB"/>
    <property type="match status" value="1"/>
</dbReference>
<dbReference type="GO" id="GO:0008168">
    <property type="term" value="F:methyltransferase activity"/>
    <property type="evidence" value="ECO:0007669"/>
    <property type="project" value="UniProtKB-KW"/>
</dbReference>
<dbReference type="Proteomes" id="UP001499884">
    <property type="component" value="Unassembled WGS sequence"/>
</dbReference>
<dbReference type="PANTHER" id="PTHR46429:SF1">
    <property type="entry name" value="23S RRNA (GUANOSINE-2'-O-)-METHYLTRANSFERASE RLMB"/>
    <property type="match status" value="1"/>
</dbReference>
<dbReference type="InterPro" id="IPR029064">
    <property type="entry name" value="Ribosomal_eL30-like_sf"/>
</dbReference>
<evidence type="ECO:0000259" key="5">
    <source>
        <dbReference type="SMART" id="SM00967"/>
    </source>
</evidence>
<dbReference type="SMART" id="SM00967">
    <property type="entry name" value="SpoU_sub_bind"/>
    <property type="match status" value="1"/>
</dbReference>
<dbReference type="Gene3D" id="3.30.1330.30">
    <property type="match status" value="1"/>
</dbReference>
<dbReference type="InterPro" id="IPR029026">
    <property type="entry name" value="tRNA_m1G_MTases_N"/>
</dbReference>
<evidence type="ECO:0000256" key="1">
    <source>
        <dbReference type="ARBA" id="ARBA00007228"/>
    </source>
</evidence>
<evidence type="ECO:0000256" key="4">
    <source>
        <dbReference type="SAM" id="MobiDB-lite"/>
    </source>
</evidence>
<dbReference type="CDD" id="cd18095">
    <property type="entry name" value="SpoU-like_rRNA-MTase"/>
    <property type="match status" value="1"/>
</dbReference>
<dbReference type="EMBL" id="BAABEP010000025">
    <property type="protein sequence ID" value="GAA3736666.1"/>
    <property type="molecule type" value="Genomic_DNA"/>
</dbReference>
<evidence type="ECO:0000256" key="2">
    <source>
        <dbReference type="ARBA" id="ARBA00022603"/>
    </source>
</evidence>
<feature type="domain" description="RNA 2-O ribose methyltransferase substrate binding" evidence="5">
    <location>
        <begin position="32"/>
        <end position="109"/>
    </location>
</feature>
<dbReference type="Pfam" id="PF00588">
    <property type="entry name" value="SpoU_methylase"/>
    <property type="match status" value="1"/>
</dbReference>
<evidence type="ECO:0000256" key="3">
    <source>
        <dbReference type="ARBA" id="ARBA00022679"/>
    </source>
</evidence>
<name>A0ABP7FCU3_9ACTN</name>
<dbReference type="InterPro" id="IPR029028">
    <property type="entry name" value="Alpha/beta_knot_MTases"/>
</dbReference>
<organism evidence="6 7">
    <name type="scientific">Streptomyces tremellae</name>
    <dbReference type="NCBI Taxonomy" id="1124239"/>
    <lineage>
        <taxon>Bacteria</taxon>
        <taxon>Bacillati</taxon>
        <taxon>Actinomycetota</taxon>
        <taxon>Actinomycetes</taxon>
        <taxon>Kitasatosporales</taxon>
        <taxon>Streptomycetaceae</taxon>
        <taxon>Streptomyces</taxon>
    </lineage>
</organism>
<feature type="region of interest" description="Disordered" evidence="4">
    <location>
        <begin position="1"/>
        <end position="27"/>
    </location>
</feature>
<protein>
    <submittedName>
        <fullName evidence="6">RNA methyltransferase</fullName>
    </submittedName>
</protein>
<evidence type="ECO:0000313" key="6">
    <source>
        <dbReference type="EMBL" id="GAA3736666.1"/>
    </source>
</evidence>
<dbReference type="GO" id="GO:0032259">
    <property type="term" value="P:methylation"/>
    <property type="evidence" value="ECO:0007669"/>
    <property type="project" value="UniProtKB-KW"/>
</dbReference>
<dbReference type="SUPFAM" id="SSF75217">
    <property type="entry name" value="alpha/beta knot"/>
    <property type="match status" value="1"/>
</dbReference>
<comment type="similarity">
    <text evidence="1">Belongs to the class IV-like SAM-binding methyltransferase superfamily. RNA methyltransferase TrmH family.</text>
</comment>